<dbReference type="RefSeq" id="XP_040746937.1">
    <property type="nucleotide sequence ID" value="XM_040885965.1"/>
</dbReference>
<proteinExistence type="predicted"/>
<dbReference type="EMBL" id="MCFD01000001">
    <property type="protein sequence ID" value="ORX73726.1"/>
    <property type="molecule type" value="Genomic_DNA"/>
</dbReference>
<dbReference type="Proteomes" id="UP000193922">
    <property type="component" value="Unassembled WGS sequence"/>
</dbReference>
<dbReference type="InterPro" id="IPR032675">
    <property type="entry name" value="LRR_dom_sf"/>
</dbReference>
<keyword evidence="2" id="KW-1185">Reference proteome</keyword>
<organism evidence="1 2">
    <name type="scientific">Linderina pennispora</name>
    <dbReference type="NCBI Taxonomy" id="61395"/>
    <lineage>
        <taxon>Eukaryota</taxon>
        <taxon>Fungi</taxon>
        <taxon>Fungi incertae sedis</taxon>
        <taxon>Zoopagomycota</taxon>
        <taxon>Kickxellomycotina</taxon>
        <taxon>Kickxellomycetes</taxon>
        <taxon>Kickxellales</taxon>
        <taxon>Kickxellaceae</taxon>
        <taxon>Linderina</taxon>
    </lineage>
</organism>
<protein>
    <recommendedName>
        <fullName evidence="3">F-box domain-containing protein</fullName>
    </recommendedName>
</protein>
<dbReference type="AlphaFoldDB" id="A0A1Y1WKJ6"/>
<evidence type="ECO:0008006" key="3">
    <source>
        <dbReference type="Google" id="ProtNLM"/>
    </source>
</evidence>
<accession>A0A1Y1WKJ6</accession>
<comment type="caution">
    <text evidence="1">The sequence shown here is derived from an EMBL/GenBank/DDBJ whole genome shotgun (WGS) entry which is preliminary data.</text>
</comment>
<dbReference type="GeneID" id="63802613"/>
<gene>
    <name evidence="1" type="ORF">DL89DRAFT_263745</name>
</gene>
<dbReference type="Gene3D" id="3.80.10.10">
    <property type="entry name" value="Ribonuclease Inhibitor"/>
    <property type="match status" value="1"/>
</dbReference>
<name>A0A1Y1WKJ6_9FUNG</name>
<sequence>MATVNDISDTVLRRILLHLISGSFACDILYTCIHPVDPSPAQVCSRWRRILLPYLYSHAYLGLFTKDEDSRDYPLSIADLNVCSNINLTVENGFSHLVTNIHLYGFSLYLCDFDLIELLRRQQFDKAEWLSVTNLVVKDYQGPLYADTGTKNFNIERNTSESAHLYTHLPQLSSVSFNTSGIGFPSCPISPLINQALYRIEHLSIEGTPVEFTQKYFSACLTHLELSMGGKNCKLPRIYPPALKVLILRDLSLDFTLSFTDPDSRSSLIFPELNTLEVSFTDLSYAEFEPASDDGMILPPVAGTKGVYAPKLKNLRLQNLPSLVPTFDSSCLCPALESVELSGWLDALRGIATHLLNCKSVDIALLDNFAQEVTEEKYNTYTQSMLSQASVATSAKFRSKLPFNLFIDSVRWTNLRHLELYTFITCGSLNRLMSQLPLLEYFCLQSIARDDELDQANGFPDTTPHFPSCRSFSTYMRTVRAFAGVFKYNADDMDQIGFEFIGAFPSLQEVQVPVSFHQEIQSHIETTFAQLYPHLSLLKLAGLSYNR</sequence>
<evidence type="ECO:0000313" key="1">
    <source>
        <dbReference type="EMBL" id="ORX73726.1"/>
    </source>
</evidence>
<reference evidence="1 2" key="1">
    <citation type="submission" date="2016-07" db="EMBL/GenBank/DDBJ databases">
        <title>Pervasive Adenine N6-methylation of Active Genes in Fungi.</title>
        <authorList>
            <consortium name="DOE Joint Genome Institute"/>
            <person name="Mondo S.J."/>
            <person name="Dannebaum R.O."/>
            <person name="Kuo R.C."/>
            <person name="Labutti K."/>
            <person name="Haridas S."/>
            <person name="Kuo A."/>
            <person name="Salamov A."/>
            <person name="Ahrendt S.R."/>
            <person name="Lipzen A."/>
            <person name="Sullivan W."/>
            <person name="Andreopoulos W.B."/>
            <person name="Clum A."/>
            <person name="Lindquist E."/>
            <person name="Daum C."/>
            <person name="Ramamoorthy G.K."/>
            <person name="Gryganskyi A."/>
            <person name="Culley D."/>
            <person name="Magnuson J.K."/>
            <person name="James T.Y."/>
            <person name="O'Malley M.A."/>
            <person name="Stajich J.E."/>
            <person name="Spatafora J.W."/>
            <person name="Visel A."/>
            <person name="Grigoriev I.V."/>
        </authorList>
    </citation>
    <scope>NUCLEOTIDE SEQUENCE [LARGE SCALE GENOMIC DNA]</scope>
    <source>
        <strain evidence="1 2">ATCC 12442</strain>
    </source>
</reference>
<evidence type="ECO:0000313" key="2">
    <source>
        <dbReference type="Proteomes" id="UP000193922"/>
    </source>
</evidence>